<dbReference type="EMBL" id="VSRR010017401">
    <property type="protein sequence ID" value="MPC60330.1"/>
    <property type="molecule type" value="Genomic_DNA"/>
</dbReference>
<keyword evidence="3" id="KW-1185">Reference proteome</keyword>
<proteinExistence type="predicted"/>
<evidence type="ECO:0000256" key="1">
    <source>
        <dbReference type="SAM" id="MobiDB-lite"/>
    </source>
</evidence>
<protein>
    <submittedName>
        <fullName evidence="2">Uncharacterized protein</fullName>
    </submittedName>
</protein>
<comment type="caution">
    <text evidence="2">The sequence shown here is derived from an EMBL/GenBank/DDBJ whole genome shotgun (WGS) entry which is preliminary data.</text>
</comment>
<sequence>MKEAGSRSHSLGTGGARPVKGSIAARREQHQHPQLTSLHHIETHQQLSSLVSTTVPHMWCTTHPIRTMHEDTGKAVLASLTHRETWQPHIPS</sequence>
<name>A0A5B7GJ70_PORTR</name>
<evidence type="ECO:0000313" key="3">
    <source>
        <dbReference type="Proteomes" id="UP000324222"/>
    </source>
</evidence>
<organism evidence="2 3">
    <name type="scientific">Portunus trituberculatus</name>
    <name type="common">Swimming crab</name>
    <name type="synonym">Neptunus trituberculatus</name>
    <dbReference type="NCBI Taxonomy" id="210409"/>
    <lineage>
        <taxon>Eukaryota</taxon>
        <taxon>Metazoa</taxon>
        <taxon>Ecdysozoa</taxon>
        <taxon>Arthropoda</taxon>
        <taxon>Crustacea</taxon>
        <taxon>Multicrustacea</taxon>
        <taxon>Malacostraca</taxon>
        <taxon>Eumalacostraca</taxon>
        <taxon>Eucarida</taxon>
        <taxon>Decapoda</taxon>
        <taxon>Pleocyemata</taxon>
        <taxon>Brachyura</taxon>
        <taxon>Eubrachyura</taxon>
        <taxon>Portunoidea</taxon>
        <taxon>Portunidae</taxon>
        <taxon>Portuninae</taxon>
        <taxon>Portunus</taxon>
    </lineage>
</organism>
<accession>A0A5B7GJ70</accession>
<dbReference type="AlphaFoldDB" id="A0A5B7GJ70"/>
<dbReference type="Proteomes" id="UP000324222">
    <property type="component" value="Unassembled WGS sequence"/>
</dbReference>
<reference evidence="2 3" key="1">
    <citation type="submission" date="2019-05" db="EMBL/GenBank/DDBJ databases">
        <title>Another draft genome of Portunus trituberculatus and its Hox gene families provides insights of decapod evolution.</title>
        <authorList>
            <person name="Jeong J.-H."/>
            <person name="Song I."/>
            <person name="Kim S."/>
            <person name="Choi T."/>
            <person name="Kim D."/>
            <person name="Ryu S."/>
            <person name="Kim W."/>
        </authorList>
    </citation>
    <scope>NUCLEOTIDE SEQUENCE [LARGE SCALE GENOMIC DNA]</scope>
    <source>
        <tissue evidence="2">Muscle</tissue>
    </source>
</reference>
<feature type="region of interest" description="Disordered" evidence="1">
    <location>
        <begin position="1"/>
        <end position="33"/>
    </location>
</feature>
<gene>
    <name evidence="2" type="ORF">E2C01_054371</name>
</gene>
<evidence type="ECO:0000313" key="2">
    <source>
        <dbReference type="EMBL" id="MPC60330.1"/>
    </source>
</evidence>